<dbReference type="Proteomes" id="UP001281761">
    <property type="component" value="Unassembled WGS sequence"/>
</dbReference>
<sequence length="184" mass="21032">MPKSKRATGQLKVILSTNIELLKQLQVSIEENGGEGVGKEIASMSAYLRCYTPYINNYTNSQNTIADLQKNNKAFRKFLMECSQNPASLNFPIESFLILPVQRLPRYKMLIEQLLKNTEEDHQEYSQIKSALTTISNLAEQANNRCFETKERIRSMIGSLDFTNAVPDQTQKQKYHSTVFVCVK</sequence>
<organism evidence="2 3">
    <name type="scientific">Blattamonas nauphoetae</name>
    <dbReference type="NCBI Taxonomy" id="2049346"/>
    <lineage>
        <taxon>Eukaryota</taxon>
        <taxon>Metamonada</taxon>
        <taxon>Preaxostyla</taxon>
        <taxon>Oxymonadida</taxon>
        <taxon>Blattamonas</taxon>
    </lineage>
</organism>
<keyword evidence="3" id="KW-1185">Reference proteome</keyword>
<evidence type="ECO:0000259" key="1">
    <source>
        <dbReference type="PROSITE" id="PS50010"/>
    </source>
</evidence>
<dbReference type="Gene3D" id="1.20.900.10">
    <property type="entry name" value="Dbl homology (DH) domain"/>
    <property type="match status" value="1"/>
</dbReference>
<protein>
    <submittedName>
        <fullName evidence="2">RhoGEF domain containing protein</fullName>
    </submittedName>
</protein>
<dbReference type="PANTHER" id="PTHR12673:SF159">
    <property type="entry name" value="LD03170P"/>
    <property type="match status" value="1"/>
</dbReference>
<accession>A0ABQ9XDH2</accession>
<dbReference type="PANTHER" id="PTHR12673">
    <property type="entry name" value="FACIOGENITAL DYSPLASIA PROTEIN"/>
    <property type="match status" value="1"/>
</dbReference>
<gene>
    <name evidence="2" type="ORF">BLNAU_15318</name>
</gene>
<dbReference type="InterPro" id="IPR000219">
    <property type="entry name" value="DH_dom"/>
</dbReference>
<dbReference type="SMART" id="SM00325">
    <property type="entry name" value="RhoGEF"/>
    <property type="match status" value="1"/>
</dbReference>
<feature type="domain" description="DH" evidence="1">
    <location>
        <begin position="1"/>
        <end position="145"/>
    </location>
</feature>
<dbReference type="InterPro" id="IPR035899">
    <property type="entry name" value="DBL_dom_sf"/>
</dbReference>
<evidence type="ECO:0000313" key="3">
    <source>
        <dbReference type="Proteomes" id="UP001281761"/>
    </source>
</evidence>
<evidence type="ECO:0000313" key="2">
    <source>
        <dbReference type="EMBL" id="KAK2949744.1"/>
    </source>
</evidence>
<name>A0ABQ9XDH2_9EUKA</name>
<dbReference type="InterPro" id="IPR051092">
    <property type="entry name" value="FYVE_RhoGEF_PH"/>
</dbReference>
<reference evidence="2 3" key="1">
    <citation type="journal article" date="2022" name="bioRxiv">
        <title>Genomics of Preaxostyla Flagellates Illuminates Evolutionary Transitions and the Path Towards Mitochondrial Loss.</title>
        <authorList>
            <person name="Novak L.V.F."/>
            <person name="Treitli S.C."/>
            <person name="Pyrih J."/>
            <person name="Halakuc P."/>
            <person name="Pipaliya S.V."/>
            <person name="Vacek V."/>
            <person name="Brzon O."/>
            <person name="Soukal P."/>
            <person name="Eme L."/>
            <person name="Dacks J.B."/>
            <person name="Karnkowska A."/>
            <person name="Elias M."/>
            <person name="Hampl V."/>
        </authorList>
    </citation>
    <scope>NUCLEOTIDE SEQUENCE [LARGE SCALE GENOMIC DNA]</scope>
    <source>
        <strain evidence="2">NAU3</strain>
        <tissue evidence="2">Gut</tissue>
    </source>
</reference>
<dbReference type="SUPFAM" id="SSF48065">
    <property type="entry name" value="DBL homology domain (DH-domain)"/>
    <property type="match status" value="1"/>
</dbReference>
<dbReference type="Pfam" id="PF00621">
    <property type="entry name" value="RhoGEF"/>
    <property type="match status" value="1"/>
</dbReference>
<proteinExistence type="predicted"/>
<dbReference type="CDD" id="cd00160">
    <property type="entry name" value="RhoGEF"/>
    <property type="match status" value="1"/>
</dbReference>
<dbReference type="EMBL" id="JARBJD010000150">
    <property type="protein sequence ID" value="KAK2949744.1"/>
    <property type="molecule type" value="Genomic_DNA"/>
</dbReference>
<dbReference type="PROSITE" id="PS50010">
    <property type="entry name" value="DH_2"/>
    <property type="match status" value="1"/>
</dbReference>
<comment type="caution">
    <text evidence="2">The sequence shown here is derived from an EMBL/GenBank/DDBJ whole genome shotgun (WGS) entry which is preliminary data.</text>
</comment>